<keyword evidence="6" id="KW-1185">Reference proteome</keyword>
<dbReference type="Proteomes" id="UP000001946">
    <property type="component" value="Chromosome"/>
</dbReference>
<dbReference type="InterPro" id="IPR011610">
    <property type="entry name" value="SAM_mthyl_Trfase_ML2640-like"/>
</dbReference>
<keyword evidence="2 4" id="KW-0489">Methyltransferase</keyword>
<protein>
    <recommendedName>
        <fullName evidence="4">S-adenosyl-L-methionine-dependent methyltransferase</fullName>
        <ecNumber evidence="4">2.1.1.-</ecNumber>
    </recommendedName>
</protein>
<keyword evidence="3" id="KW-0808">Transferase</keyword>
<evidence type="ECO:0000256" key="2">
    <source>
        <dbReference type="ARBA" id="ARBA00022603"/>
    </source>
</evidence>
<dbReference type="GO" id="GO:0008168">
    <property type="term" value="F:methyltransferase activity"/>
    <property type="evidence" value="ECO:0007669"/>
    <property type="project" value="UniProtKB-UniRule"/>
</dbReference>
<accession>Q24PP7</accession>
<dbReference type="eggNOG" id="COG3315">
    <property type="taxonomic scope" value="Bacteria"/>
</dbReference>
<organism evidence="5 6">
    <name type="scientific">Desulfitobacterium hafniense (strain Y51)</name>
    <dbReference type="NCBI Taxonomy" id="138119"/>
    <lineage>
        <taxon>Bacteria</taxon>
        <taxon>Bacillati</taxon>
        <taxon>Bacillota</taxon>
        <taxon>Clostridia</taxon>
        <taxon>Eubacteriales</taxon>
        <taxon>Desulfitobacteriaceae</taxon>
        <taxon>Desulfitobacterium</taxon>
    </lineage>
</organism>
<evidence type="ECO:0000313" key="5">
    <source>
        <dbReference type="EMBL" id="BAE85995.1"/>
    </source>
</evidence>
<dbReference type="Pfam" id="PF04072">
    <property type="entry name" value="LCM"/>
    <property type="match status" value="1"/>
</dbReference>
<reference evidence="5 6" key="1">
    <citation type="journal article" date="2006" name="J. Bacteriol.">
        <title>Complete genome sequence of the dehalorespiring bacterium Desulfitobacterium hafniense Y51 and comparison with Dehalococcoides ethenogenes 195.</title>
        <authorList>
            <person name="Nonaka H."/>
            <person name="Keresztes G."/>
            <person name="Shinoda Y."/>
            <person name="Ikenaga Y."/>
            <person name="Abe M."/>
            <person name="Naito K."/>
            <person name="Inatomi K."/>
            <person name="Furukawa K."/>
            <person name="Inui M."/>
            <person name="Yukawa H."/>
        </authorList>
    </citation>
    <scope>NUCLEOTIDE SEQUENCE [LARGE SCALE GENOMIC DNA]</scope>
    <source>
        <strain evidence="5 6">Y51</strain>
    </source>
</reference>
<dbReference type="STRING" id="138119.DSY4206"/>
<dbReference type="GO" id="GO:0032259">
    <property type="term" value="P:methylation"/>
    <property type="evidence" value="ECO:0007669"/>
    <property type="project" value="UniProtKB-KW"/>
</dbReference>
<dbReference type="NCBIfam" id="TIGR00027">
    <property type="entry name" value="mthyl_TIGR00027"/>
    <property type="match status" value="1"/>
</dbReference>
<evidence type="ECO:0000256" key="3">
    <source>
        <dbReference type="ARBA" id="ARBA00022679"/>
    </source>
</evidence>
<dbReference type="EMBL" id="AP008230">
    <property type="protein sequence ID" value="BAE85995.1"/>
    <property type="molecule type" value="Genomic_DNA"/>
</dbReference>
<comment type="similarity">
    <text evidence="1 4">Belongs to the UPF0677 family.</text>
</comment>
<sequence length="307" mass="34428">MIKMEQKSVTALVSTFSRAYHAENNEVKIFDDSMARLFLSEEEYGQISKNMAEGIGFFNPSFKGTPDEALRWVVDNQLSPSPLGRAAFTEKALYAAVSSGARQYLILGAGYDSFAYRQPAWAKEIQIFEIDHPATAKDKRAKLEKAKLTIPDNVQYITADFMKQEWQTALTQNIKFNKNQISFCSILGVVYYLSVQTFVDLISGLSALLPVGSSIVFDYPDENTYTDKGGERAKKQAMLAATANEKMLAGYSYEDMENVLSSHGFLIYEHLTPGEVTGQYFEAYNHANPLHPMTAFDNVNYCLAVRK</sequence>
<evidence type="ECO:0000313" key="6">
    <source>
        <dbReference type="Proteomes" id="UP000001946"/>
    </source>
</evidence>
<comment type="function">
    <text evidence="4">Exhibits S-adenosyl-L-methionine-dependent methyltransferase activity.</text>
</comment>
<dbReference type="PANTHER" id="PTHR43619">
    <property type="entry name" value="S-ADENOSYL-L-METHIONINE-DEPENDENT METHYLTRANSFERASE YKTD-RELATED"/>
    <property type="match status" value="1"/>
</dbReference>
<dbReference type="AlphaFoldDB" id="Q24PP7"/>
<evidence type="ECO:0000256" key="4">
    <source>
        <dbReference type="RuleBase" id="RU362030"/>
    </source>
</evidence>
<proteinExistence type="inferred from homology"/>
<dbReference type="InterPro" id="IPR029063">
    <property type="entry name" value="SAM-dependent_MTases_sf"/>
</dbReference>
<name>Q24PP7_DESHY</name>
<dbReference type="EC" id="2.1.1.-" evidence="4"/>
<gene>
    <name evidence="5" type="ordered locus">DSY4206</name>
</gene>
<dbReference type="InterPro" id="IPR007213">
    <property type="entry name" value="Ppm1/Ppm2/Tcmp"/>
</dbReference>
<keyword evidence="4" id="KW-0949">S-adenosyl-L-methionine</keyword>
<dbReference type="PANTHER" id="PTHR43619:SF2">
    <property type="entry name" value="S-ADENOSYL-L-METHIONINE-DEPENDENT METHYLTRANSFERASES SUPERFAMILY PROTEIN"/>
    <property type="match status" value="1"/>
</dbReference>
<evidence type="ECO:0000256" key="1">
    <source>
        <dbReference type="ARBA" id="ARBA00008138"/>
    </source>
</evidence>
<dbReference type="KEGG" id="dsy:DSY4206"/>
<dbReference type="Gene3D" id="3.40.50.150">
    <property type="entry name" value="Vaccinia Virus protein VP39"/>
    <property type="match status" value="1"/>
</dbReference>
<dbReference type="SUPFAM" id="SSF53335">
    <property type="entry name" value="S-adenosyl-L-methionine-dependent methyltransferases"/>
    <property type="match status" value="1"/>
</dbReference>
<dbReference type="HOGENOM" id="CLU_056160_3_0_9"/>